<proteinExistence type="predicted"/>
<evidence type="ECO:0000313" key="2">
    <source>
        <dbReference type="Proteomes" id="UP000319040"/>
    </source>
</evidence>
<gene>
    <name evidence="1" type="ORF">SAMN06265379_11412</name>
</gene>
<evidence type="ECO:0000313" key="1">
    <source>
        <dbReference type="EMBL" id="SMO90780.1"/>
    </source>
</evidence>
<dbReference type="AlphaFoldDB" id="A0A521F5F9"/>
<keyword evidence="2" id="KW-1185">Reference proteome</keyword>
<dbReference type="Proteomes" id="UP000319040">
    <property type="component" value="Unassembled WGS sequence"/>
</dbReference>
<sequence length="88" mass="10079">MKDQKAILLKCLKNDEPAFVIAGHDAFAVATMEAYLKIATENGADRPFLEDIQLVIDEMRLFQKQEAHKIRIPSLKEDEKRKTPNPNQ</sequence>
<name>A0A521F5F9_SACCC</name>
<dbReference type="OrthoDB" id="1122196at2"/>
<dbReference type="EMBL" id="FXTB01000014">
    <property type="protein sequence ID" value="SMO90780.1"/>
    <property type="molecule type" value="Genomic_DNA"/>
</dbReference>
<accession>A0A521F5F9</accession>
<protein>
    <submittedName>
        <fullName evidence="1">Uncharacterized protein</fullName>
    </submittedName>
</protein>
<organism evidence="1 2">
    <name type="scientific">Saccharicrinis carchari</name>
    <dbReference type="NCBI Taxonomy" id="1168039"/>
    <lineage>
        <taxon>Bacteria</taxon>
        <taxon>Pseudomonadati</taxon>
        <taxon>Bacteroidota</taxon>
        <taxon>Bacteroidia</taxon>
        <taxon>Marinilabiliales</taxon>
        <taxon>Marinilabiliaceae</taxon>
        <taxon>Saccharicrinis</taxon>
    </lineage>
</organism>
<reference evidence="1 2" key="1">
    <citation type="submission" date="2017-05" db="EMBL/GenBank/DDBJ databases">
        <authorList>
            <person name="Varghese N."/>
            <person name="Submissions S."/>
        </authorList>
    </citation>
    <scope>NUCLEOTIDE SEQUENCE [LARGE SCALE GENOMIC DNA]</scope>
    <source>
        <strain evidence="1 2">DSM 27040</strain>
    </source>
</reference>
<dbReference type="RefSeq" id="WP_142534696.1">
    <property type="nucleotide sequence ID" value="NZ_FXTB01000014.1"/>
</dbReference>